<dbReference type="AlphaFoldDB" id="A0A9W9ZI51"/>
<name>A0A9W9ZI51_9CNID</name>
<evidence type="ECO:0000313" key="1">
    <source>
        <dbReference type="EMBL" id="KAJ7382097.1"/>
    </source>
</evidence>
<comment type="caution">
    <text evidence="1">The sequence shown here is derived from an EMBL/GenBank/DDBJ whole genome shotgun (WGS) entry which is preliminary data.</text>
</comment>
<dbReference type="Proteomes" id="UP001163046">
    <property type="component" value="Unassembled WGS sequence"/>
</dbReference>
<dbReference type="EMBL" id="MU825939">
    <property type="protein sequence ID" value="KAJ7382097.1"/>
    <property type="molecule type" value="Genomic_DNA"/>
</dbReference>
<sequence length="57" mass="6476">MMTLLINFLPEIENDSTKYERSADCSDTWGSECQQSYAGMCHYSPINVMCKRTCGLC</sequence>
<proteinExistence type="predicted"/>
<accession>A0A9W9ZI51</accession>
<evidence type="ECO:0000313" key="2">
    <source>
        <dbReference type="Proteomes" id="UP001163046"/>
    </source>
</evidence>
<reference evidence="1" key="1">
    <citation type="submission" date="2023-01" db="EMBL/GenBank/DDBJ databases">
        <title>Genome assembly of the deep-sea coral Lophelia pertusa.</title>
        <authorList>
            <person name="Herrera S."/>
            <person name="Cordes E."/>
        </authorList>
    </citation>
    <scope>NUCLEOTIDE SEQUENCE</scope>
    <source>
        <strain evidence="1">USNM1676648</strain>
        <tissue evidence="1">Polyp</tissue>
    </source>
</reference>
<evidence type="ECO:0008006" key="3">
    <source>
        <dbReference type="Google" id="ProtNLM"/>
    </source>
</evidence>
<gene>
    <name evidence="1" type="ORF">OS493_037066</name>
</gene>
<organism evidence="1 2">
    <name type="scientific">Desmophyllum pertusum</name>
    <dbReference type="NCBI Taxonomy" id="174260"/>
    <lineage>
        <taxon>Eukaryota</taxon>
        <taxon>Metazoa</taxon>
        <taxon>Cnidaria</taxon>
        <taxon>Anthozoa</taxon>
        <taxon>Hexacorallia</taxon>
        <taxon>Scleractinia</taxon>
        <taxon>Caryophylliina</taxon>
        <taxon>Caryophylliidae</taxon>
        <taxon>Desmophyllum</taxon>
    </lineage>
</organism>
<protein>
    <recommendedName>
        <fullName evidence="3">ShKT domain-containing protein</fullName>
    </recommendedName>
</protein>
<keyword evidence="2" id="KW-1185">Reference proteome</keyword>